<name>A0A516BBB1_9ADEN</name>
<feature type="compositionally biased region" description="Low complexity" evidence="4">
    <location>
        <begin position="55"/>
        <end position="64"/>
    </location>
</feature>
<feature type="compositionally biased region" description="Acidic residues" evidence="4">
    <location>
        <begin position="15"/>
        <end position="54"/>
    </location>
</feature>
<evidence type="ECO:0000313" key="5">
    <source>
        <dbReference type="EMBL" id="QDO26854.1"/>
    </source>
</evidence>
<accession>A0A516BBB1</accession>
<proteinExistence type="inferred from homology"/>
<dbReference type="InterPro" id="IPR021304">
    <property type="entry name" value="Adeno_L4-33K/L4-22K"/>
</dbReference>
<dbReference type="Proteomes" id="UP000315259">
    <property type="component" value="Segment"/>
</dbReference>
<feature type="region of interest" description="Disordered" evidence="4">
    <location>
        <begin position="1"/>
        <end position="154"/>
    </location>
</feature>
<sequence length="227" mass="25028">MAPKKKLQLPPPPPTDEEEYWDSQAEEVLDEEEEDMMEDWESLDEASEAEEVSDETPSPSVAFPSPAPQKLATVPSIATTSAPQAPPALPVRRPNRRWDTTGTRAAPTAPAAAATTSAATQKQRRPDSKTLTKPKKSTAAAAAGGGALRLAPNEPVSTRELRNRIFPTLYAIFQQSRGQEQELKIKNRSLRSLTRSCLYHKSEDQLRRTLEDAEALFSKYCALTLKD</sequence>
<dbReference type="Pfam" id="PF11081">
    <property type="entry name" value="Adeno_L433K_22K"/>
    <property type="match status" value="1"/>
</dbReference>
<evidence type="ECO:0000256" key="4">
    <source>
        <dbReference type="SAM" id="MobiDB-lite"/>
    </source>
</evidence>
<organism evidence="5">
    <name type="scientific">Human mastadenovirus C</name>
    <dbReference type="NCBI Taxonomy" id="129951"/>
    <lineage>
        <taxon>Viruses</taxon>
        <taxon>Varidnaviria</taxon>
        <taxon>Bamfordvirae</taxon>
        <taxon>Preplasmiviricota</taxon>
        <taxon>Polisuviricotina</taxon>
        <taxon>Pharingeaviricetes</taxon>
        <taxon>Rowavirales</taxon>
        <taxon>Adenoviridae</taxon>
        <taxon>Mastadenovirus</taxon>
        <taxon>Mastadenovirus caesari</taxon>
    </lineage>
</organism>
<comment type="similarity">
    <text evidence="1">Belongs to the adenoviridae splicing factor family.</text>
</comment>
<keyword evidence="2" id="KW-1188">Viral release from host cell</keyword>
<evidence type="ECO:0000256" key="3">
    <source>
        <dbReference type="ARBA" id="ARBA00023219"/>
    </source>
</evidence>
<feature type="compositionally biased region" description="Low complexity" evidence="4">
    <location>
        <begin position="100"/>
        <end position="120"/>
    </location>
</feature>
<reference evidence="5" key="1">
    <citation type="journal article" date="2019" name="Sci. Rep.">
        <title>Human adenovirus species C recombinant virus continuously circulated in China.</title>
        <authorList>
            <person name="Yang J."/>
            <person name="Mao N."/>
            <person name="Zhang C."/>
            <person name="Ren B."/>
            <person name="Li H."/>
            <person name="Li N."/>
            <person name="Chen J."/>
            <person name="Zhang R."/>
            <person name="Li H."/>
            <person name="Zhu Z."/>
            <person name="Xu W."/>
        </authorList>
    </citation>
    <scope>NUCLEOTIDE SEQUENCE [LARGE SCALE GENOMIC DNA]</scope>
    <source>
        <strain evidence="5">SX-2004-327</strain>
    </source>
</reference>
<gene>
    <name evidence="5" type="primary">L4</name>
</gene>
<evidence type="ECO:0000256" key="2">
    <source>
        <dbReference type="ARBA" id="ARBA00022612"/>
    </source>
</evidence>
<evidence type="ECO:0000256" key="1">
    <source>
        <dbReference type="ARBA" id="ARBA00008192"/>
    </source>
</evidence>
<keyword evidence="3" id="KW-0231">Viral genome packaging</keyword>
<dbReference type="EMBL" id="MK165453">
    <property type="protein sequence ID" value="QDO26854.1"/>
    <property type="molecule type" value="Genomic_DNA"/>
</dbReference>
<dbReference type="GO" id="GO:0019073">
    <property type="term" value="P:viral DNA genome packaging"/>
    <property type="evidence" value="ECO:0007669"/>
    <property type="project" value="InterPro"/>
</dbReference>
<protein>
    <submittedName>
        <fullName evidence="5">Protein 33K</fullName>
    </submittedName>
</protein>